<dbReference type="EMBL" id="JAPQKS010000003">
    <property type="protein sequence ID" value="KAJ5238272.1"/>
    <property type="molecule type" value="Genomic_DNA"/>
</dbReference>
<reference evidence="2" key="1">
    <citation type="submission" date="2022-11" db="EMBL/GenBank/DDBJ databases">
        <authorList>
            <person name="Petersen C."/>
        </authorList>
    </citation>
    <scope>NUCLEOTIDE SEQUENCE</scope>
    <source>
        <strain evidence="2">IBT 19713</strain>
    </source>
</reference>
<gene>
    <name evidence="2" type="ORF">N7468_002891</name>
</gene>
<feature type="compositionally biased region" description="Basic and acidic residues" evidence="1">
    <location>
        <begin position="42"/>
        <end position="52"/>
    </location>
</feature>
<name>A0A9W9P869_9EURO</name>
<dbReference type="AlphaFoldDB" id="A0A9W9P869"/>
<sequence>MAAFQQHPSATLPLLSTTHRFLPQTANPCALTSWVLRGLIDRSTPHPSETKGRQKWPSAPRRLNSGQHPAAMAINTLFPADHPSPVQLGPFFASNATSKLSPWSLAVLPSFQSSLKTPRPLKSFLLTVNESVSHASSSVARCQ</sequence>
<dbReference type="RefSeq" id="XP_058331191.1">
    <property type="nucleotide sequence ID" value="XM_058472188.1"/>
</dbReference>
<keyword evidence="3" id="KW-1185">Reference proteome</keyword>
<feature type="region of interest" description="Disordered" evidence="1">
    <location>
        <begin position="42"/>
        <end position="66"/>
    </location>
</feature>
<evidence type="ECO:0000313" key="2">
    <source>
        <dbReference type="EMBL" id="KAJ5238272.1"/>
    </source>
</evidence>
<organism evidence="2 3">
    <name type="scientific">Penicillium chermesinum</name>
    <dbReference type="NCBI Taxonomy" id="63820"/>
    <lineage>
        <taxon>Eukaryota</taxon>
        <taxon>Fungi</taxon>
        <taxon>Dikarya</taxon>
        <taxon>Ascomycota</taxon>
        <taxon>Pezizomycotina</taxon>
        <taxon>Eurotiomycetes</taxon>
        <taxon>Eurotiomycetidae</taxon>
        <taxon>Eurotiales</taxon>
        <taxon>Aspergillaceae</taxon>
        <taxon>Penicillium</taxon>
    </lineage>
</organism>
<evidence type="ECO:0000256" key="1">
    <source>
        <dbReference type="SAM" id="MobiDB-lite"/>
    </source>
</evidence>
<reference evidence="2" key="2">
    <citation type="journal article" date="2023" name="IMA Fungus">
        <title>Comparative genomic study of the Penicillium genus elucidates a diverse pangenome and 15 lateral gene transfer events.</title>
        <authorList>
            <person name="Petersen C."/>
            <person name="Sorensen T."/>
            <person name="Nielsen M.R."/>
            <person name="Sondergaard T.E."/>
            <person name="Sorensen J.L."/>
            <person name="Fitzpatrick D.A."/>
            <person name="Frisvad J.C."/>
            <person name="Nielsen K.L."/>
        </authorList>
    </citation>
    <scope>NUCLEOTIDE SEQUENCE</scope>
    <source>
        <strain evidence="2">IBT 19713</strain>
    </source>
</reference>
<dbReference type="GeneID" id="83199491"/>
<protein>
    <submittedName>
        <fullName evidence="2">Uncharacterized protein</fullName>
    </submittedName>
</protein>
<dbReference type="Proteomes" id="UP001150941">
    <property type="component" value="Unassembled WGS sequence"/>
</dbReference>
<accession>A0A9W9P869</accession>
<comment type="caution">
    <text evidence="2">The sequence shown here is derived from an EMBL/GenBank/DDBJ whole genome shotgun (WGS) entry which is preliminary data.</text>
</comment>
<evidence type="ECO:0000313" key="3">
    <source>
        <dbReference type="Proteomes" id="UP001150941"/>
    </source>
</evidence>
<proteinExistence type="predicted"/>